<evidence type="ECO:0000256" key="1">
    <source>
        <dbReference type="SAM" id="MobiDB-lite"/>
    </source>
</evidence>
<protein>
    <submittedName>
        <fullName evidence="2">Uncharacterized protein</fullName>
    </submittedName>
</protein>
<name>A0A4C1SUH6_EUMVA</name>
<keyword evidence="3" id="KW-1185">Reference proteome</keyword>
<feature type="region of interest" description="Disordered" evidence="1">
    <location>
        <begin position="53"/>
        <end position="81"/>
    </location>
</feature>
<evidence type="ECO:0000313" key="3">
    <source>
        <dbReference type="Proteomes" id="UP000299102"/>
    </source>
</evidence>
<feature type="compositionally biased region" description="Basic and acidic residues" evidence="1">
    <location>
        <begin position="72"/>
        <end position="81"/>
    </location>
</feature>
<proteinExistence type="predicted"/>
<dbReference type="Proteomes" id="UP000299102">
    <property type="component" value="Unassembled WGS sequence"/>
</dbReference>
<accession>A0A4C1SUH6</accession>
<reference evidence="2 3" key="1">
    <citation type="journal article" date="2019" name="Commun. Biol.">
        <title>The bagworm genome reveals a unique fibroin gene that provides high tensile strength.</title>
        <authorList>
            <person name="Kono N."/>
            <person name="Nakamura H."/>
            <person name="Ohtoshi R."/>
            <person name="Tomita M."/>
            <person name="Numata K."/>
            <person name="Arakawa K."/>
        </authorList>
    </citation>
    <scope>NUCLEOTIDE SEQUENCE [LARGE SCALE GENOMIC DNA]</scope>
</reference>
<organism evidence="2 3">
    <name type="scientific">Eumeta variegata</name>
    <name type="common">Bagworm moth</name>
    <name type="synonym">Eumeta japonica</name>
    <dbReference type="NCBI Taxonomy" id="151549"/>
    <lineage>
        <taxon>Eukaryota</taxon>
        <taxon>Metazoa</taxon>
        <taxon>Ecdysozoa</taxon>
        <taxon>Arthropoda</taxon>
        <taxon>Hexapoda</taxon>
        <taxon>Insecta</taxon>
        <taxon>Pterygota</taxon>
        <taxon>Neoptera</taxon>
        <taxon>Endopterygota</taxon>
        <taxon>Lepidoptera</taxon>
        <taxon>Glossata</taxon>
        <taxon>Ditrysia</taxon>
        <taxon>Tineoidea</taxon>
        <taxon>Psychidae</taxon>
        <taxon>Oiketicinae</taxon>
        <taxon>Eumeta</taxon>
    </lineage>
</organism>
<dbReference type="AlphaFoldDB" id="A0A4C1SUH6"/>
<feature type="region of interest" description="Disordered" evidence="1">
    <location>
        <begin position="1"/>
        <end position="39"/>
    </location>
</feature>
<evidence type="ECO:0000313" key="2">
    <source>
        <dbReference type="EMBL" id="GBP04870.1"/>
    </source>
</evidence>
<comment type="caution">
    <text evidence="2">The sequence shown here is derived from an EMBL/GenBank/DDBJ whole genome shotgun (WGS) entry which is preliminary data.</text>
</comment>
<gene>
    <name evidence="2" type="ORF">EVAR_94255_1</name>
</gene>
<dbReference type="EMBL" id="BGZK01003826">
    <property type="protein sequence ID" value="GBP04870.1"/>
    <property type="molecule type" value="Genomic_DNA"/>
</dbReference>
<sequence length="81" mass="9026">MSSAFGIDAYERPHKSSKSANRVEAAHGDQTKSVIPRRTFRWRTGSRLAAIRGSETFWQTDKKRRPPGGARAADDGPTRAR</sequence>